<dbReference type="AlphaFoldDB" id="K0SNT6"/>
<evidence type="ECO:0000313" key="3">
    <source>
        <dbReference type="Proteomes" id="UP000266841"/>
    </source>
</evidence>
<protein>
    <submittedName>
        <fullName evidence="2">Uncharacterized protein</fullName>
    </submittedName>
</protein>
<sequence>MVRPNNLRCVSDPAARPEETKNMTQHKLRTNHIDREHRNASGRARYPSRGDRHLPPQGGGRAFRHDDRPRRGNERRRGASPAREGGRGAQRGGHGADRGGRVGHGRGRRGRDERGREAGDDHGDADGDVREARRPRRGDGRDEGEGDTVRSGVHARHAGEAHEGLLGGVEDEGQPGEGVVHTADAAAAGRGESHFFDGGVGSSWPCLFFLLRDVSAADQPPRHG</sequence>
<keyword evidence="3" id="KW-1185">Reference proteome</keyword>
<feature type="compositionally biased region" description="Basic and acidic residues" evidence="1">
    <location>
        <begin position="110"/>
        <end position="143"/>
    </location>
</feature>
<gene>
    <name evidence="2" type="ORF">THAOC_10905</name>
</gene>
<dbReference type="EMBL" id="AGNL01012280">
    <property type="protein sequence ID" value="EJK67973.1"/>
    <property type="molecule type" value="Genomic_DNA"/>
</dbReference>
<comment type="caution">
    <text evidence="2">The sequence shown here is derived from an EMBL/GenBank/DDBJ whole genome shotgun (WGS) entry which is preliminary data.</text>
</comment>
<name>K0SNT6_THAOC</name>
<proteinExistence type="predicted"/>
<evidence type="ECO:0000313" key="2">
    <source>
        <dbReference type="EMBL" id="EJK67973.1"/>
    </source>
</evidence>
<feature type="compositionally biased region" description="Basic and acidic residues" evidence="1">
    <location>
        <begin position="63"/>
        <end position="77"/>
    </location>
</feature>
<accession>K0SNT6</accession>
<organism evidence="2 3">
    <name type="scientific">Thalassiosira oceanica</name>
    <name type="common">Marine diatom</name>
    <dbReference type="NCBI Taxonomy" id="159749"/>
    <lineage>
        <taxon>Eukaryota</taxon>
        <taxon>Sar</taxon>
        <taxon>Stramenopiles</taxon>
        <taxon>Ochrophyta</taxon>
        <taxon>Bacillariophyta</taxon>
        <taxon>Coscinodiscophyceae</taxon>
        <taxon>Thalassiosirophycidae</taxon>
        <taxon>Thalassiosirales</taxon>
        <taxon>Thalassiosiraceae</taxon>
        <taxon>Thalassiosira</taxon>
    </lineage>
</organism>
<dbReference type="Proteomes" id="UP000266841">
    <property type="component" value="Unassembled WGS sequence"/>
</dbReference>
<reference evidence="2 3" key="1">
    <citation type="journal article" date="2012" name="Genome Biol.">
        <title>Genome and low-iron response of an oceanic diatom adapted to chronic iron limitation.</title>
        <authorList>
            <person name="Lommer M."/>
            <person name="Specht M."/>
            <person name="Roy A.S."/>
            <person name="Kraemer L."/>
            <person name="Andreson R."/>
            <person name="Gutowska M.A."/>
            <person name="Wolf J."/>
            <person name="Bergner S.V."/>
            <person name="Schilhabel M.B."/>
            <person name="Klostermeier U.C."/>
            <person name="Beiko R.G."/>
            <person name="Rosenstiel P."/>
            <person name="Hippler M."/>
            <person name="Laroche J."/>
        </authorList>
    </citation>
    <scope>NUCLEOTIDE SEQUENCE [LARGE SCALE GENOMIC DNA]</scope>
    <source>
        <strain evidence="2 3">CCMP1005</strain>
    </source>
</reference>
<evidence type="ECO:0000256" key="1">
    <source>
        <dbReference type="SAM" id="MobiDB-lite"/>
    </source>
</evidence>
<feature type="region of interest" description="Disordered" evidence="1">
    <location>
        <begin position="1"/>
        <end position="158"/>
    </location>
</feature>